<evidence type="ECO:0000313" key="4">
    <source>
        <dbReference type="Proteomes" id="UP001177212"/>
    </source>
</evidence>
<evidence type="ECO:0000259" key="2">
    <source>
        <dbReference type="Pfam" id="PF00487"/>
    </source>
</evidence>
<comment type="caution">
    <text evidence="3">The sequence shown here is derived from an EMBL/GenBank/DDBJ whole genome shotgun (WGS) entry which is preliminary data.</text>
</comment>
<reference evidence="3" key="1">
    <citation type="submission" date="2023-07" db="EMBL/GenBank/DDBJ databases">
        <title>Genome content predicts the carbon catabolic preferences of heterotrophic bacteria.</title>
        <authorList>
            <person name="Gralka M."/>
        </authorList>
    </citation>
    <scope>NUCLEOTIDE SEQUENCE</scope>
    <source>
        <strain evidence="3">4G09</strain>
    </source>
</reference>
<feature type="transmembrane region" description="Helical" evidence="1">
    <location>
        <begin position="56"/>
        <end position="77"/>
    </location>
</feature>
<feature type="transmembrane region" description="Helical" evidence="1">
    <location>
        <begin position="147"/>
        <end position="164"/>
    </location>
</feature>
<sequence>MTQLSAKQNIQAIVKAIKAEEALLRQKYPLLAHQNTIGLVILLFSLSALIGVGVLYYLAIIPAWACIVLAAMAASISHELEHDLIHKQYFSNQPLIHNFMMLTVWLMRPNTISPWYRRKMHLHHHKTSGTEQDLEERLVGNGIKNPFMRALVIVDGLLGLVINTKRFSKEIKGFSFFSVFNAGFPVTTTYFIILYSVIIFHTVNFFVPIEASTPALALEVLNVFEFMMIVLIVPNIVRSSSLNFVTSSMHYYGGVNNMLEQTHVLTSRLFMPFHLFCFNFGKTHTIHHFVPNQPFYLRQMLSEKILKVMQQHNVRFNDFDSIKNANAYKAQAN</sequence>
<dbReference type="Proteomes" id="UP001177212">
    <property type="component" value="Unassembled WGS sequence"/>
</dbReference>
<gene>
    <name evidence="3" type="ORF">Q8W34_16910</name>
</gene>
<evidence type="ECO:0000256" key="1">
    <source>
        <dbReference type="SAM" id="Phobius"/>
    </source>
</evidence>
<feature type="transmembrane region" description="Helical" evidence="1">
    <location>
        <begin position="215"/>
        <end position="237"/>
    </location>
</feature>
<dbReference type="Pfam" id="PF00487">
    <property type="entry name" value="FA_desaturase"/>
    <property type="match status" value="1"/>
</dbReference>
<dbReference type="InterPro" id="IPR005804">
    <property type="entry name" value="FA_desaturase_dom"/>
</dbReference>
<proteinExistence type="predicted"/>
<name>A0ABT9FIL7_9GAMM</name>
<keyword evidence="1" id="KW-0812">Transmembrane</keyword>
<feature type="transmembrane region" description="Helical" evidence="1">
    <location>
        <begin position="176"/>
        <end position="203"/>
    </location>
</feature>
<dbReference type="EMBL" id="JAUYVT010000019">
    <property type="protein sequence ID" value="MDP2566331.1"/>
    <property type="molecule type" value="Genomic_DNA"/>
</dbReference>
<keyword evidence="1" id="KW-0472">Membrane</keyword>
<dbReference type="CDD" id="cd01060">
    <property type="entry name" value="Membrane-FADS-like"/>
    <property type="match status" value="1"/>
</dbReference>
<evidence type="ECO:0000313" key="3">
    <source>
        <dbReference type="EMBL" id="MDP2566331.1"/>
    </source>
</evidence>
<accession>A0ABT9FIL7</accession>
<feature type="transmembrane region" description="Helical" evidence="1">
    <location>
        <begin position="30"/>
        <end position="50"/>
    </location>
</feature>
<keyword evidence="4" id="KW-1185">Reference proteome</keyword>
<dbReference type="RefSeq" id="WP_305472947.1">
    <property type="nucleotide sequence ID" value="NZ_JAUYVT010000019.1"/>
</dbReference>
<feature type="domain" description="Fatty acid desaturase" evidence="2">
    <location>
        <begin position="61"/>
        <end position="318"/>
    </location>
</feature>
<protein>
    <submittedName>
        <fullName evidence="3">Fatty acid desaturase</fullName>
    </submittedName>
</protein>
<keyword evidence="1" id="KW-1133">Transmembrane helix</keyword>
<organism evidence="3 4">
    <name type="scientific">Pseudoalteromonas marina</name>
    <dbReference type="NCBI Taxonomy" id="267375"/>
    <lineage>
        <taxon>Bacteria</taxon>
        <taxon>Pseudomonadati</taxon>
        <taxon>Pseudomonadota</taxon>
        <taxon>Gammaproteobacteria</taxon>
        <taxon>Alteromonadales</taxon>
        <taxon>Pseudoalteromonadaceae</taxon>
        <taxon>Pseudoalteromonas</taxon>
    </lineage>
</organism>